<evidence type="ECO:0000313" key="7">
    <source>
        <dbReference type="Proteomes" id="UP001381003"/>
    </source>
</evidence>
<proteinExistence type="predicted"/>
<dbReference type="InterPro" id="IPR029016">
    <property type="entry name" value="GAF-like_dom_sf"/>
</dbReference>
<dbReference type="Gene3D" id="1.10.10.10">
    <property type="entry name" value="Winged helix-like DNA-binding domain superfamily/Winged helix DNA-binding domain"/>
    <property type="match status" value="1"/>
</dbReference>
<dbReference type="InterPro" id="IPR036390">
    <property type="entry name" value="WH_DNA-bd_sf"/>
</dbReference>
<evidence type="ECO:0000256" key="1">
    <source>
        <dbReference type="ARBA" id="ARBA00023015"/>
    </source>
</evidence>
<dbReference type="InterPro" id="IPR036388">
    <property type="entry name" value="WH-like_DNA-bd_sf"/>
</dbReference>
<dbReference type="PANTHER" id="PTHR30136">
    <property type="entry name" value="HELIX-TURN-HELIX TRANSCRIPTIONAL REGULATOR, ICLR FAMILY"/>
    <property type="match status" value="1"/>
</dbReference>
<dbReference type="Gene3D" id="3.30.450.40">
    <property type="match status" value="1"/>
</dbReference>
<dbReference type="SUPFAM" id="SSF46785">
    <property type="entry name" value="Winged helix' DNA-binding domain"/>
    <property type="match status" value="1"/>
</dbReference>
<dbReference type="RefSeq" id="WP_338538273.1">
    <property type="nucleotide sequence ID" value="NZ_CP104874.1"/>
</dbReference>
<organism evidence="6 7">
    <name type="scientific">Janibacter terrae</name>
    <dbReference type="NCBI Taxonomy" id="103817"/>
    <lineage>
        <taxon>Bacteria</taxon>
        <taxon>Bacillati</taxon>
        <taxon>Actinomycetota</taxon>
        <taxon>Actinomycetes</taxon>
        <taxon>Micrococcales</taxon>
        <taxon>Intrasporangiaceae</taxon>
        <taxon>Janibacter</taxon>
    </lineage>
</organism>
<dbReference type="InterPro" id="IPR005471">
    <property type="entry name" value="Tscrpt_reg_IclR_N"/>
</dbReference>
<evidence type="ECO:0000259" key="5">
    <source>
        <dbReference type="PROSITE" id="PS51078"/>
    </source>
</evidence>
<reference evidence="6 7" key="1">
    <citation type="submission" date="2022-09" db="EMBL/GenBank/DDBJ databases">
        <title>Complete genome sequence of Janibacter terrae strain COS04-44, PCL-degrading bacteria isolated from oil spilled coast.</title>
        <authorList>
            <person name="Park H."/>
            <person name="Kim J.Y."/>
            <person name="An S.H."/>
            <person name="Lee C.M."/>
            <person name="Weon H.-Y."/>
        </authorList>
    </citation>
    <scope>NUCLEOTIDE SEQUENCE [LARGE SCALE GENOMIC DNA]</scope>
    <source>
        <strain evidence="6 7">COS04-44</strain>
    </source>
</reference>
<keyword evidence="7" id="KW-1185">Reference proteome</keyword>
<dbReference type="Pfam" id="PF01614">
    <property type="entry name" value="IclR_C"/>
    <property type="match status" value="1"/>
</dbReference>
<accession>A0ABZ2FET0</accession>
<sequence length="246" mass="26463">MPKQVSSVERAVQLLAMVDQFGAEGLGVSELARRTGIPKSTVFRLLHTLEASGAIERRGEHYRTGPLFGSHLVLPDEPLVAKVQERLTPFLSVLYEQTRETCQLGVLRDGELVFLNKLHGVHRAHSPSRIGGRAPAHATSLGKVLLAFDREAADLVCASELTAFTERTITDGDALRVELARVARSRIGVDDNEYVEGVSSVASVVTDADGRAVASLALTGPTSVARAGYEPLLLDVCARASVAMRR</sequence>
<evidence type="ECO:0000313" key="6">
    <source>
        <dbReference type="EMBL" id="WWF05235.1"/>
    </source>
</evidence>
<gene>
    <name evidence="6" type="ORF">N5P18_16520</name>
</gene>
<dbReference type="SMART" id="SM00346">
    <property type="entry name" value="HTH_ICLR"/>
    <property type="match status" value="1"/>
</dbReference>
<dbReference type="PROSITE" id="PS51077">
    <property type="entry name" value="HTH_ICLR"/>
    <property type="match status" value="1"/>
</dbReference>
<feature type="domain" description="IclR-ED" evidence="5">
    <location>
        <begin position="60"/>
        <end position="246"/>
    </location>
</feature>
<keyword evidence="1" id="KW-0805">Transcription regulation</keyword>
<dbReference type="PANTHER" id="PTHR30136:SF24">
    <property type="entry name" value="HTH-TYPE TRANSCRIPTIONAL REPRESSOR ALLR"/>
    <property type="match status" value="1"/>
</dbReference>
<dbReference type="PROSITE" id="PS51078">
    <property type="entry name" value="ICLR_ED"/>
    <property type="match status" value="1"/>
</dbReference>
<evidence type="ECO:0000259" key="4">
    <source>
        <dbReference type="PROSITE" id="PS51077"/>
    </source>
</evidence>
<keyword evidence="2" id="KW-0238">DNA-binding</keyword>
<protein>
    <submittedName>
        <fullName evidence="6">IclR family transcriptional regulator</fullName>
    </submittedName>
</protein>
<dbReference type="Proteomes" id="UP001381003">
    <property type="component" value="Chromosome"/>
</dbReference>
<dbReference type="InterPro" id="IPR014757">
    <property type="entry name" value="Tscrpt_reg_IclR_C"/>
</dbReference>
<dbReference type="SUPFAM" id="SSF55781">
    <property type="entry name" value="GAF domain-like"/>
    <property type="match status" value="1"/>
</dbReference>
<evidence type="ECO:0000256" key="2">
    <source>
        <dbReference type="ARBA" id="ARBA00023125"/>
    </source>
</evidence>
<keyword evidence="3" id="KW-0804">Transcription</keyword>
<dbReference type="EMBL" id="CP104874">
    <property type="protein sequence ID" value="WWF05235.1"/>
    <property type="molecule type" value="Genomic_DNA"/>
</dbReference>
<dbReference type="InterPro" id="IPR050707">
    <property type="entry name" value="HTH_MetabolicPath_Reg"/>
</dbReference>
<name>A0ABZ2FET0_9MICO</name>
<dbReference type="Pfam" id="PF09339">
    <property type="entry name" value="HTH_IclR"/>
    <property type="match status" value="1"/>
</dbReference>
<feature type="domain" description="HTH iclR-type" evidence="4">
    <location>
        <begin position="5"/>
        <end position="66"/>
    </location>
</feature>
<evidence type="ECO:0000256" key="3">
    <source>
        <dbReference type="ARBA" id="ARBA00023163"/>
    </source>
</evidence>